<evidence type="ECO:0000313" key="2">
    <source>
        <dbReference type="Proteomes" id="UP000012128"/>
    </source>
</evidence>
<reference evidence="1 2" key="1">
    <citation type="submission" date="2013-01" db="EMBL/GenBank/DDBJ databases">
        <authorList>
            <person name="Harkins D.M."/>
            <person name="Durkin A.S."/>
            <person name="Brinkac L.M."/>
            <person name="Haft D.H."/>
            <person name="Selengut J.D."/>
            <person name="Sanka R."/>
            <person name="DePew J."/>
            <person name="Purushe J."/>
            <person name="Hospenthal D.R."/>
            <person name="Murray C.K."/>
            <person name="Pimentel G."/>
            <person name="Wasfy M."/>
            <person name="Parker T."/>
            <person name="Miller R.S."/>
            <person name="Vinetz J.M."/>
            <person name="Sutton G.G."/>
            <person name="Nierman W.C."/>
            <person name="Fouts D.E."/>
        </authorList>
    </citation>
    <scope>NUCLEOTIDE SEQUENCE [LARGE SCALE GENOMIC DNA]</scope>
    <source>
        <strain evidence="1 2">2006001854</strain>
    </source>
</reference>
<comment type="caution">
    <text evidence="1">The sequence shown here is derived from an EMBL/GenBank/DDBJ whole genome shotgun (WGS) entry which is preliminary data.</text>
</comment>
<dbReference type="AlphaFoldDB" id="M6GCH3"/>
<sequence>MRPGTTDLRKSINRLSIIVEGGIKKNAYSESFFLFCNRKKDKLKMFLIARKRRQNKILTKQIPFIYLL</sequence>
<gene>
    <name evidence="1" type="ORF">LEP1GSC037_0477</name>
</gene>
<name>M6GCH3_LEPIR</name>
<protein>
    <submittedName>
        <fullName evidence="1">IS66 family element, Orf2 domain protein</fullName>
    </submittedName>
</protein>
<evidence type="ECO:0000313" key="1">
    <source>
        <dbReference type="EMBL" id="EMM80259.1"/>
    </source>
</evidence>
<accession>M6GCH3</accession>
<dbReference type="EMBL" id="AFLW02000198">
    <property type="protein sequence ID" value="EMM80259.1"/>
    <property type="molecule type" value="Genomic_DNA"/>
</dbReference>
<organism evidence="1 2">
    <name type="scientific">Leptospira interrogans str. 2006001854</name>
    <dbReference type="NCBI Taxonomy" id="1001590"/>
    <lineage>
        <taxon>Bacteria</taxon>
        <taxon>Pseudomonadati</taxon>
        <taxon>Spirochaetota</taxon>
        <taxon>Spirochaetia</taxon>
        <taxon>Leptospirales</taxon>
        <taxon>Leptospiraceae</taxon>
        <taxon>Leptospira</taxon>
    </lineage>
</organism>
<proteinExistence type="predicted"/>
<dbReference type="Pfam" id="PF05717">
    <property type="entry name" value="TnpB_IS66"/>
    <property type="match status" value="1"/>
</dbReference>
<dbReference type="Proteomes" id="UP000012128">
    <property type="component" value="Unassembled WGS sequence"/>
</dbReference>
<dbReference type="InterPro" id="IPR008878">
    <property type="entry name" value="Transposase_IS66_Orf2"/>
</dbReference>